<proteinExistence type="predicted"/>
<dbReference type="EMBL" id="CP008884">
    <property type="protein sequence ID" value="AIF48365.1"/>
    <property type="molecule type" value="Genomic_DNA"/>
</dbReference>
<sequence length="170" mass="19442">MSAVLDSRQALLPGRFGFLMGLYAENYHRLVRLFAPQELPPGFYLSSVDDGLDVRLQVQERHPYTLELELTYNFVDAHTGQPSPSAQLRMYTDAHVAEALHCHPGRHLWQVLGPFPPAHTVLQHRLRMNGFLSRWLEYLAEQGHSKGTLERLEDHQSPDEALQEPPNEPL</sequence>
<dbReference type="HOGENOM" id="CLU_116657_0_0_6"/>
<dbReference type="OrthoDB" id="9793663at2"/>
<evidence type="ECO:0000256" key="1">
    <source>
        <dbReference type="SAM" id="MobiDB-lite"/>
    </source>
</evidence>
<accession>A0A075K2W8</accession>
<dbReference type="Proteomes" id="UP000027987">
    <property type="component" value="Chromosome"/>
</dbReference>
<dbReference type="InterPro" id="IPR009659">
    <property type="entry name" value="DUF1249"/>
</dbReference>
<dbReference type="KEGG" id="dja:HY57_14485"/>
<name>A0A075K2W8_9GAMM</name>
<gene>
    <name evidence="2" type="ORF">HY57_14485</name>
</gene>
<dbReference type="STRING" id="1217721.HY57_14485"/>
<keyword evidence="3" id="KW-1185">Reference proteome</keyword>
<protein>
    <recommendedName>
        <fullName evidence="4">DUF1249 domain-containing protein</fullName>
    </recommendedName>
</protein>
<dbReference type="Pfam" id="PF06853">
    <property type="entry name" value="DUF1249"/>
    <property type="match status" value="1"/>
</dbReference>
<organism evidence="2 3">
    <name type="scientific">Dyella japonica A8</name>
    <dbReference type="NCBI Taxonomy" id="1217721"/>
    <lineage>
        <taxon>Bacteria</taxon>
        <taxon>Pseudomonadati</taxon>
        <taxon>Pseudomonadota</taxon>
        <taxon>Gammaproteobacteria</taxon>
        <taxon>Lysobacterales</taxon>
        <taxon>Rhodanobacteraceae</taxon>
        <taxon>Dyella</taxon>
    </lineage>
</organism>
<feature type="region of interest" description="Disordered" evidence="1">
    <location>
        <begin position="148"/>
        <end position="170"/>
    </location>
</feature>
<dbReference type="PANTHER" id="PTHR38774">
    <property type="entry name" value="CYTOPLASMIC PROTEIN-RELATED"/>
    <property type="match status" value="1"/>
</dbReference>
<dbReference type="PATRIC" id="fig|1217721.7.peg.2979"/>
<evidence type="ECO:0008006" key="4">
    <source>
        <dbReference type="Google" id="ProtNLM"/>
    </source>
</evidence>
<dbReference type="AlphaFoldDB" id="A0A075K2W8"/>
<evidence type="ECO:0000313" key="3">
    <source>
        <dbReference type="Proteomes" id="UP000027987"/>
    </source>
</evidence>
<reference evidence="2 3" key="1">
    <citation type="submission" date="2014-07" db="EMBL/GenBank/DDBJ databases">
        <title>Complete Genome Sequence of Dyella japonica Strain A8 Isolated from Malaysian Tropical Soil.</title>
        <authorList>
            <person name="Hui R.K.H."/>
            <person name="Chen J.-W."/>
            <person name="Chan K.-G."/>
            <person name="Leung F.C.C."/>
        </authorList>
    </citation>
    <scope>NUCLEOTIDE SEQUENCE [LARGE SCALE GENOMIC DNA]</scope>
    <source>
        <strain evidence="2 3">A8</strain>
    </source>
</reference>
<evidence type="ECO:0000313" key="2">
    <source>
        <dbReference type="EMBL" id="AIF48365.1"/>
    </source>
</evidence>
<feature type="compositionally biased region" description="Basic and acidic residues" evidence="1">
    <location>
        <begin position="148"/>
        <end position="158"/>
    </location>
</feature>
<dbReference type="PANTHER" id="PTHR38774:SF1">
    <property type="entry name" value="CYTOPLASMIC PROTEIN"/>
    <property type="match status" value="1"/>
</dbReference>
<dbReference type="RefSeq" id="WP_019465919.1">
    <property type="nucleotide sequence ID" value="NZ_ALOY01000166.1"/>
</dbReference>